<dbReference type="Proteomes" id="UP000265703">
    <property type="component" value="Unassembled WGS sequence"/>
</dbReference>
<reference evidence="1 2" key="1">
    <citation type="submission" date="2018-06" db="EMBL/GenBank/DDBJ databases">
        <title>Comparative genomics reveals the genomic features of Rhizophagus irregularis, R. cerebriforme, R. diaphanum and Gigaspora rosea, and their symbiotic lifestyle signature.</title>
        <authorList>
            <person name="Morin E."/>
            <person name="San Clemente H."/>
            <person name="Chen E.C.H."/>
            <person name="De La Providencia I."/>
            <person name="Hainaut M."/>
            <person name="Kuo A."/>
            <person name="Kohler A."/>
            <person name="Murat C."/>
            <person name="Tang N."/>
            <person name="Roy S."/>
            <person name="Loubradou J."/>
            <person name="Henrissat B."/>
            <person name="Grigoriev I.V."/>
            <person name="Corradi N."/>
            <person name="Roux C."/>
            <person name="Martin F.M."/>
        </authorList>
    </citation>
    <scope>NUCLEOTIDE SEQUENCE [LARGE SCALE GENOMIC DNA]</scope>
    <source>
        <strain evidence="1 2">DAOM 227022</strain>
    </source>
</reference>
<gene>
    <name evidence="1" type="ORF">C1645_754275</name>
</gene>
<keyword evidence="2" id="KW-1185">Reference proteome</keyword>
<comment type="caution">
    <text evidence="1">The sequence shown here is derived from an EMBL/GenBank/DDBJ whole genome shotgun (WGS) entry which is preliminary data.</text>
</comment>
<name>A0A397TEZ7_9GLOM</name>
<dbReference type="OrthoDB" id="2305046at2759"/>
<dbReference type="EMBL" id="QKYT01000040">
    <property type="protein sequence ID" value="RIA96708.1"/>
    <property type="molecule type" value="Genomic_DNA"/>
</dbReference>
<sequence>MSSTTPRDDSTLAQILQLDEFRLFYQPPNDNNFYHVTCEILKDFHSVSLDEDNYDYEFFFNNYHIKCKLLSHYSIVSVLNKEIYGMDFDANELKRKYLLTSLQKLNLERNLKQVLPFYLYIPEVSGSIINYRNIEHNMTQPTSIVVSQCIAPTTTEMVPATATATTTAATTEFHTDSNDYTHQVTPQQ</sequence>
<proteinExistence type="predicted"/>
<evidence type="ECO:0000313" key="1">
    <source>
        <dbReference type="EMBL" id="RIA96708.1"/>
    </source>
</evidence>
<dbReference type="AlphaFoldDB" id="A0A397TEZ7"/>
<accession>A0A397TEZ7</accession>
<organism evidence="1 2">
    <name type="scientific">Glomus cerebriforme</name>
    <dbReference type="NCBI Taxonomy" id="658196"/>
    <lineage>
        <taxon>Eukaryota</taxon>
        <taxon>Fungi</taxon>
        <taxon>Fungi incertae sedis</taxon>
        <taxon>Mucoromycota</taxon>
        <taxon>Glomeromycotina</taxon>
        <taxon>Glomeromycetes</taxon>
        <taxon>Glomerales</taxon>
        <taxon>Glomeraceae</taxon>
        <taxon>Glomus</taxon>
    </lineage>
</organism>
<evidence type="ECO:0000313" key="2">
    <source>
        <dbReference type="Proteomes" id="UP000265703"/>
    </source>
</evidence>
<protein>
    <submittedName>
        <fullName evidence="1">Uncharacterized protein</fullName>
    </submittedName>
</protein>